<comment type="caution">
    <text evidence="5">The sequence shown here is derived from an EMBL/GenBank/DDBJ whole genome shotgun (WGS) entry which is preliminary data.</text>
</comment>
<evidence type="ECO:0000256" key="2">
    <source>
        <dbReference type="ARBA" id="ARBA00022840"/>
    </source>
</evidence>
<dbReference type="PROSITE" id="PS50011">
    <property type="entry name" value="PROTEIN_KINASE_DOM"/>
    <property type="match status" value="1"/>
</dbReference>
<keyword evidence="5" id="KW-0808">Transferase</keyword>
<dbReference type="Proteomes" id="UP000238479">
    <property type="component" value="Chromosome 2"/>
</dbReference>
<dbReference type="SMART" id="SM00256">
    <property type="entry name" value="FBOX"/>
    <property type="match status" value="1"/>
</dbReference>
<dbReference type="EMBL" id="PDCK01000040">
    <property type="protein sequence ID" value="PRQ54169.1"/>
    <property type="molecule type" value="Genomic_DNA"/>
</dbReference>
<dbReference type="InterPro" id="IPR011009">
    <property type="entry name" value="Kinase-like_dom_sf"/>
</dbReference>
<dbReference type="Gene3D" id="3.30.200.20">
    <property type="entry name" value="Phosphorylase Kinase, domain 1"/>
    <property type="match status" value="1"/>
</dbReference>
<evidence type="ECO:0000313" key="6">
    <source>
        <dbReference type="Proteomes" id="UP000238479"/>
    </source>
</evidence>
<evidence type="ECO:0000313" key="5">
    <source>
        <dbReference type="EMBL" id="PRQ54169.1"/>
    </source>
</evidence>
<dbReference type="PANTHER" id="PTHR27005:SF468">
    <property type="entry name" value="OS01G0310500 PROTEIN"/>
    <property type="match status" value="1"/>
</dbReference>
<dbReference type="Gramene" id="PRQ54169">
    <property type="protein sequence ID" value="PRQ54169"/>
    <property type="gene ID" value="RchiOBHm_Chr2g0174541"/>
</dbReference>
<dbReference type="Gene3D" id="1.10.510.10">
    <property type="entry name" value="Transferase(Phosphotransferase) domain 1"/>
    <property type="match status" value="1"/>
</dbReference>
<dbReference type="GO" id="GO:0004674">
    <property type="term" value="F:protein serine/threonine kinase activity"/>
    <property type="evidence" value="ECO:0007669"/>
    <property type="project" value="TreeGrafter"/>
</dbReference>
<dbReference type="Pfam" id="PF00646">
    <property type="entry name" value="F-box"/>
    <property type="match status" value="1"/>
</dbReference>
<dbReference type="PANTHER" id="PTHR27005">
    <property type="entry name" value="WALL-ASSOCIATED RECEPTOR KINASE-LIKE 21"/>
    <property type="match status" value="1"/>
</dbReference>
<feature type="domain" description="Protein kinase" evidence="4">
    <location>
        <begin position="97"/>
        <end position="406"/>
    </location>
</feature>
<feature type="transmembrane region" description="Helical" evidence="3">
    <location>
        <begin position="95"/>
        <end position="117"/>
    </location>
</feature>
<evidence type="ECO:0000259" key="4">
    <source>
        <dbReference type="PROSITE" id="PS50011"/>
    </source>
</evidence>
<dbReference type="InterPro" id="IPR036047">
    <property type="entry name" value="F-box-like_dom_sf"/>
</dbReference>
<dbReference type="Pfam" id="PF07714">
    <property type="entry name" value="PK_Tyr_Ser-Thr"/>
    <property type="match status" value="1"/>
</dbReference>
<dbReference type="InterPro" id="IPR045274">
    <property type="entry name" value="WAK-like"/>
</dbReference>
<gene>
    <name evidence="5" type="ORF">RchiOBHm_Chr2g0174541</name>
</gene>
<dbReference type="CDD" id="cd22157">
    <property type="entry name" value="F-box_AtFBW1-like"/>
    <property type="match status" value="1"/>
</dbReference>
<name>A0A2P6S687_ROSCH</name>
<keyword evidence="6" id="KW-1185">Reference proteome</keyword>
<keyword evidence="3" id="KW-1133">Transmembrane helix</keyword>
<dbReference type="GO" id="GO:0007166">
    <property type="term" value="P:cell surface receptor signaling pathway"/>
    <property type="evidence" value="ECO:0007669"/>
    <property type="project" value="InterPro"/>
</dbReference>
<sequence>MMVQRLHPKRCRSSSIAETIADIEELLTEILVHVPAKPLVRFKCVSKHWLSLISDPKFCHRHTLQNPNTPICAVFCDTSHHPFRFIPLDDHDHMIHMRGTSTIFVGIFVLLFGIWLIRRAKMKRMKGSKLRQKYFSHKEDILLQHQLANHEAYAERRMKIFTFKELQKATNNFDPHKKIGQGVLGSVYQGYCQIKQWLLGCCLQTRKPLLVYEYFSNIGTLYNHTYGRESSPFSLQLRMKIAVETAAALAYLHSSTSKPVIIHKNVKTMNILLDDKYIVKLTDSGFSPLRGCIKMQRTLGYIEPECLHSNTLIGKSDVYSFGVVLAELITSRRAATPHRPEAERSLAYVFARAIEGDIGDLHEILDEKILVGDIEMVEKVADLAYRCIRERGEERPSMKEVAMEVLEALRIMAKHPEGMLSFSESPERTEHFVTPPSNAYVVDVRGEGFDGGSSLRLIKNLTL</sequence>
<reference evidence="5 6" key="1">
    <citation type="journal article" date="2018" name="Nat. Genet.">
        <title>The Rosa genome provides new insights in the design of modern roses.</title>
        <authorList>
            <person name="Bendahmane M."/>
        </authorList>
    </citation>
    <scope>NUCLEOTIDE SEQUENCE [LARGE SCALE GENOMIC DNA]</scope>
    <source>
        <strain evidence="6">cv. Old Blush</strain>
    </source>
</reference>
<dbReference type="EC" id="2.7.-.-" evidence="5"/>
<dbReference type="InterPro" id="IPR001245">
    <property type="entry name" value="Ser-Thr/Tyr_kinase_cat_dom"/>
</dbReference>
<keyword evidence="1" id="KW-0547">Nucleotide-binding</keyword>
<dbReference type="SUPFAM" id="SSF56112">
    <property type="entry name" value="Protein kinase-like (PK-like)"/>
    <property type="match status" value="1"/>
</dbReference>
<dbReference type="Gene3D" id="1.20.1280.50">
    <property type="match status" value="1"/>
</dbReference>
<organism evidence="5 6">
    <name type="scientific">Rosa chinensis</name>
    <name type="common">China rose</name>
    <dbReference type="NCBI Taxonomy" id="74649"/>
    <lineage>
        <taxon>Eukaryota</taxon>
        <taxon>Viridiplantae</taxon>
        <taxon>Streptophyta</taxon>
        <taxon>Embryophyta</taxon>
        <taxon>Tracheophyta</taxon>
        <taxon>Spermatophyta</taxon>
        <taxon>Magnoliopsida</taxon>
        <taxon>eudicotyledons</taxon>
        <taxon>Gunneridae</taxon>
        <taxon>Pentapetalae</taxon>
        <taxon>rosids</taxon>
        <taxon>fabids</taxon>
        <taxon>Rosales</taxon>
        <taxon>Rosaceae</taxon>
        <taxon>Rosoideae</taxon>
        <taxon>Rosoideae incertae sedis</taxon>
        <taxon>Rosa</taxon>
    </lineage>
</organism>
<evidence type="ECO:0000256" key="3">
    <source>
        <dbReference type="SAM" id="Phobius"/>
    </source>
</evidence>
<evidence type="ECO:0000256" key="1">
    <source>
        <dbReference type="ARBA" id="ARBA00022741"/>
    </source>
</evidence>
<dbReference type="AlphaFoldDB" id="A0A2P6S687"/>
<dbReference type="GO" id="GO:0005524">
    <property type="term" value="F:ATP binding"/>
    <property type="evidence" value="ECO:0007669"/>
    <property type="project" value="UniProtKB-KW"/>
</dbReference>
<keyword evidence="3" id="KW-0812">Transmembrane</keyword>
<accession>A0A2P6S687</accession>
<keyword evidence="3" id="KW-0472">Membrane</keyword>
<dbReference type="GO" id="GO:0005886">
    <property type="term" value="C:plasma membrane"/>
    <property type="evidence" value="ECO:0007669"/>
    <property type="project" value="TreeGrafter"/>
</dbReference>
<keyword evidence="5" id="KW-0418">Kinase</keyword>
<proteinExistence type="predicted"/>
<protein>
    <submittedName>
        <fullName evidence="5">Putative transferase, protein kinase RLK-Pelle-WAK family</fullName>
        <ecNumber evidence="5">2.7.-.-</ecNumber>
    </submittedName>
</protein>
<keyword evidence="2" id="KW-0067">ATP-binding</keyword>
<dbReference type="SUPFAM" id="SSF81383">
    <property type="entry name" value="F-box domain"/>
    <property type="match status" value="1"/>
</dbReference>
<dbReference type="InterPro" id="IPR000719">
    <property type="entry name" value="Prot_kinase_dom"/>
</dbReference>
<dbReference type="InterPro" id="IPR001810">
    <property type="entry name" value="F-box_dom"/>
</dbReference>